<reference evidence="3" key="1">
    <citation type="submission" date="2019-09" db="UniProtKB">
        <authorList>
            <consortium name="WormBaseParasite"/>
        </authorList>
    </citation>
    <scope>IDENTIFICATION</scope>
</reference>
<dbReference type="InterPro" id="IPR058765">
    <property type="entry name" value="NPHP4_C2-like"/>
</dbReference>
<sequence>LLSESSASSGDTNILKRLNSNGEEVNESGAGFVAKFLVDRQRQTEEDRDEFISYLSSNSLYIETWDAESLIYLGASYVPLQSLLRNGKEAVQCTVQCPVVFSALPGQTRVTALLYLRLANIGHPSSNQIGETSRAPLIPPCST</sequence>
<evidence type="ECO:0000313" key="3">
    <source>
        <dbReference type="WBParaSite" id="HPBE_0001602001-mRNA-1"/>
    </source>
</evidence>
<dbReference type="PANTHER" id="PTHR31043:SF3">
    <property type="entry name" value="NEPHROCYSTIN-4"/>
    <property type="match status" value="1"/>
</dbReference>
<dbReference type="GO" id="GO:0036064">
    <property type="term" value="C:ciliary basal body"/>
    <property type="evidence" value="ECO:0007669"/>
    <property type="project" value="TreeGrafter"/>
</dbReference>
<keyword evidence="2" id="KW-1185">Reference proteome</keyword>
<dbReference type="GO" id="GO:0035869">
    <property type="term" value="C:ciliary transition zone"/>
    <property type="evidence" value="ECO:0007669"/>
    <property type="project" value="TreeGrafter"/>
</dbReference>
<name>A0A183G3M7_HELPZ</name>
<dbReference type="GO" id="GO:0097730">
    <property type="term" value="C:non-motile cilium"/>
    <property type="evidence" value="ECO:0007669"/>
    <property type="project" value="InterPro"/>
</dbReference>
<dbReference type="GO" id="GO:0090090">
    <property type="term" value="P:negative regulation of canonical Wnt signaling pathway"/>
    <property type="evidence" value="ECO:0007669"/>
    <property type="project" value="InterPro"/>
</dbReference>
<dbReference type="Proteomes" id="UP000050761">
    <property type="component" value="Unassembled WGS sequence"/>
</dbReference>
<dbReference type="PANTHER" id="PTHR31043">
    <property type="entry name" value="NEPHROCYSTIN-4"/>
    <property type="match status" value="1"/>
</dbReference>
<evidence type="ECO:0000259" key="1">
    <source>
        <dbReference type="Pfam" id="PF26186"/>
    </source>
</evidence>
<dbReference type="WBParaSite" id="HPBE_0001602001-mRNA-1">
    <property type="protein sequence ID" value="HPBE_0001602001-mRNA-1"/>
    <property type="gene ID" value="HPBE_0001602001"/>
</dbReference>
<dbReference type="GO" id="GO:0097546">
    <property type="term" value="C:ciliary base"/>
    <property type="evidence" value="ECO:0007669"/>
    <property type="project" value="TreeGrafter"/>
</dbReference>
<dbReference type="InterPro" id="IPR029775">
    <property type="entry name" value="NPHP4"/>
</dbReference>
<organism evidence="2 3">
    <name type="scientific">Heligmosomoides polygyrus</name>
    <name type="common">Parasitic roundworm</name>
    <dbReference type="NCBI Taxonomy" id="6339"/>
    <lineage>
        <taxon>Eukaryota</taxon>
        <taxon>Metazoa</taxon>
        <taxon>Ecdysozoa</taxon>
        <taxon>Nematoda</taxon>
        <taxon>Chromadorea</taxon>
        <taxon>Rhabditida</taxon>
        <taxon>Rhabditina</taxon>
        <taxon>Rhabditomorpha</taxon>
        <taxon>Strongyloidea</taxon>
        <taxon>Heligmosomidae</taxon>
        <taxon>Heligmosomoides</taxon>
    </lineage>
</organism>
<accession>A0A183G3M7</accession>
<evidence type="ECO:0000313" key="2">
    <source>
        <dbReference type="Proteomes" id="UP000050761"/>
    </source>
</evidence>
<protein>
    <submittedName>
        <fullName evidence="3">TMEM132 domain-containing protein</fullName>
    </submittedName>
</protein>
<feature type="domain" description="NPHP4 C2-like" evidence="1">
    <location>
        <begin position="6"/>
        <end position="100"/>
    </location>
</feature>
<dbReference type="GO" id="GO:1904491">
    <property type="term" value="P:protein localization to ciliary transition zone"/>
    <property type="evidence" value="ECO:0007669"/>
    <property type="project" value="TreeGrafter"/>
</dbReference>
<dbReference type="Pfam" id="PF26186">
    <property type="entry name" value="NPHP4_C2_3rd"/>
    <property type="match status" value="1"/>
</dbReference>
<dbReference type="AlphaFoldDB" id="A0A183G3M7"/>
<proteinExistence type="predicted"/>